<organism evidence="1 2">
    <name type="scientific">Quercus suber</name>
    <name type="common">Cork oak</name>
    <dbReference type="NCBI Taxonomy" id="58331"/>
    <lineage>
        <taxon>Eukaryota</taxon>
        <taxon>Viridiplantae</taxon>
        <taxon>Streptophyta</taxon>
        <taxon>Embryophyta</taxon>
        <taxon>Tracheophyta</taxon>
        <taxon>Spermatophyta</taxon>
        <taxon>Magnoliopsida</taxon>
        <taxon>eudicotyledons</taxon>
        <taxon>Gunneridae</taxon>
        <taxon>Pentapetalae</taxon>
        <taxon>rosids</taxon>
        <taxon>fabids</taxon>
        <taxon>Fagales</taxon>
        <taxon>Fagaceae</taxon>
        <taxon>Quercus</taxon>
    </lineage>
</organism>
<protein>
    <submittedName>
        <fullName evidence="1">Uncharacterized protein</fullName>
    </submittedName>
</protein>
<proteinExistence type="predicted"/>
<comment type="caution">
    <text evidence="1">The sequence shown here is derived from an EMBL/GenBank/DDBJ whole genome shotgun (WGS) entry which is preliminary data.</text>
</comment>
<sequence>MNLELNLQACSSYYFHPHLPFSLSTTYQKSHTASPFHASSNGPCHGASLSDSILQCPMAQPGVYRTVKQFIVIQHFDDIIPERSKLVPLTASLAAFRFGLRPIRLAVFKQSLTGLATVSYRNHSEHIDVTQHYPHKLLPLQNKTSSFLVAKINFLLPLLLLVLSLPNDTRPSERSLLYLRRVIGQACQSEDNSWTNANTAAGNVAE</sequence>
<reference evidence="1 2" key="1">
    <citation type="journal article" date="2018" name="Sci. Data">
        <title>The draft genome sequence of cork oak.</title>
        <authorList>
            <person name="Ramos A.M."/>
            <person name="Usie A."/>
            <person name="Barbosa P."/>
            <person name="Barros P.M."/>
            <person name="Capote T."/>
            <person name="Chaves I."/>
            <person name="Simoes F."/>
            <person name="Abreu I."/>
            <person name="Carrasquinho I."/>
            <person name="Faro C."/>
            <person name="Guimaraes J.B."/>
            <person name="Mendonca D."/>
            <person name="Nobrega F."/>
            <person name="Rodrigues L."/>
            <person name="Saibo N.J.M."/>
            <person name="Varela M.C."/>
            <person name="Egas C."/>
            <person name="Matos J."/>
            <person name="Miguel C.M."/>
            <person name="Oliveira M.M."/>
            <person name="Ricardo C.P."/>
            <person name="Goncalves S."/>
        </authorList>
    </citation>
    <scope>NUCLEOTIDE SEQUENCE [LARGE SCALE GENOMIC DNA]</scope>
    <source>
        <strain evidence="2">cv. HL8</strain>
    </source>
</reference>
<name>A0AAW0L377_QUESU</name>
<accession>A0AAW0L377</accession>
<gene>
    <name evidence="1" type="ORF">CFP56_008299</name>
</gene>
<evidence type="ECO:0000313" key="1">
    <source>
        <dbReference type="EMBL" id="KAK7846077.1"/>
    </source>
</evidence>
<dbReference type="Proteomes" id="UP000237347">
    <property type="component" value="Unassembled WGS sequence"/>
</dbReference>
<evidence type="ECO:0000313" key="2">
    <source>
        <dbReference type="Proteomes" id="UP000237347"/>
    </source>
</evidence>
<keyword evidence="2" id="KW-1185">Reference proteome</keyword>
<dbReference type="EMBL" id="PKMF04000160">
    <property type="protein sequence ID" value="KAK7846077.1"/>
    <property type="molecule type" value="Genomic_DNA"/>
</dbReference>
<dbReference type="AlphaFoldDB" id="A0AAW0L377"/>